<feature type="compositionally biased region" description="Basic and acidic residues" evidence="1">
    <location>
        <begin position="510"/>
        <end position="522"/>
    </location>
</feature>
<dbReference type="Gramene" id="PNW82773">
    <property type="protein sequence ID" value="PNW82773"/>
    <property type="gene ID" value="CHLRE_06g293450v5"/>
</dbReference>
<evidence type="ECO:0000313" key="2">
    <source>
        <dbReference type="EMBL" id="PNW82773.1"/>
    </source>
</evidence>
<dbReference type="ExpressionAtlas" id="A0A2K3DQG6">
    <property type="expression patterns" value="baseline"/>
</dbReference>
<feature type="compositionally biased region" description="Low complexity" evidence="1">
    <location>
        <begin position="441"/>
        <end position="450"/>
    </location>
</feature>
<organism evidence="2 3">
    <name type="scientific">Chlamydomonas reinhardtii</name>
    <name type="common">Chlamydomonas smithii</name>
    <dbReference type="NCBI Taxonomy" id="3055"/>
    <lineage>
        <taxon>Eukaryota</taxon>
        <taxon>Viridiplantae</taxon>
        <taxon>Chlorophyta</taxon>
        <taxon>core chlorophytes</taxon>
        <taxon>Chlorophyceae</taxon>
        <taxon>CS clade</taxon>
        <taxon>Chlamydomonadales</taxon>
        <taxon>Chlamydomonadaceae</taxon>
        <taxon>Chlamydomonas</taxon>
    </lineage>
</organism>
<dbReference type="OrthoDB" id="543825at2759"/>
<feature type="region of interest" description="Disordered" evidence="1">
    <location>
        <begin position="38"/>
        <end position="101"/>
    </location>
</feature>
<feature type="compositionally biased region" description="Low complexity" evidence="1">
    <location>
        <begin position="646"/>
        <end position="657"/>
    </location>
</feature>
<sequence>MSTPGDGAPDTLSGRTLDDLNLVVASARRHADEAAALMHKRGVLPGEEGGEGDPDSDVGRLEDDTPLRRAQNTADRIKQQQQQDLGEGGGGGGGGSLEGGERDVRAADQDTAGGGGGGGLLAATGHALASVLGNFSEAAKTGIDSAVGALSAPVHDRHEHQGAEDKDTGGGGSGSGGGGGLRVRDLLGGPQSDTPYPGDMADEPVQLEGGEQDASSQSTPPEPQPGRDIVSEGARGGDPVPHVAQSAARRRDPAVVAPLEGGAASTVRDSGVMVNLGPTAGGGARAQGFGFQGPEGDISVAGVAGGLLGAIREAVGAVTGRHTGEAAVGGIDDLGGGRVVLTPVGRGEEVGEAERLQRLKEQMVGMPGSMPIDQEIREMKEAQAEERVAALAAQREAVSAASRDIIAERHPEVAERMHMATHQNPIADGHGWEQQERERQAAAAAAAAEEGGCRGGGGGDGGAGAVGEEGSSGGGGGGGGGGGLLSSLVHTFEDVLGIRHGGGGGGGGGGEREREGEERGRGTDVQSLQADLPRAPVPTGTSALEAKPAGGPEAKLAIGVPPAAEADAERGSVSLNTKQSGREVPAGALGSTVTDPSQHNQSYAPDFNKPNFFKEVEKRGVVDVLRSGAASLAANAEHAAEEFRHGGAPAPGATTAGSVSDTRDISRNVERAAYLAAAGEAADPLQRRIYDAETTKIAPGKSQAAEDKRSEAEAVKEANNAMVLGKDRQVSGAVPHEHPQGPHPQGPHPARPVKAEAGQSFYGSMGTGGS</sequence>
<feature type="compositionally biased region" description="Gly residues" evidence="1">
    <location>
        <begin position="453"/>
        <end position="482"/>
    </location>
</feature>
<feature type="region of interest" description="Disordered" evidence="1">
    <location>
        <begin position="432"/>
        <end position="482"/>
    </location>
</feature>
<reference evidence="2 3" key="1">
    <citation type="journal article" date="2007" name="Science">
        <title>The Chlamydomonas genome reveals the evolution of key animal and plant functions.</title>
        <authorList>
            <person name="Merchant S.S."/>
            <person name="Prochnik S.E."/>
            <person name="Vallon O."/>
            <person name="Harris E.H."/>
            <person name="Karpowicz S.J."/>
            <person name="Witman G.B."/>
            <person name="Terry A."/>
            <person name="Salamov A."/>
            <person name="Fritz-Laylin L.K."/>
            <person name="Marechal-Drouard L."/>
            <person name="Marshall W.F."/>
            <person name="Qu L.H."/>
            <person name="Nelson D.R."/>
            <person name="Sanderfoot A.A."/>
            <person name="Spalding M.H."/>
            <person name="Kapitonov V.V."/>
            <person name="Ren Q."/>
            <person name="Ferris P."/>
            <person name="Lindquist E."/>
            <person name="Shapiro H."/>
            <person name="Lucas S.M."/>
            <person name="Grimwood J."/>
            <person name="Schmutz J."/>
            <person name="Cardol P."/>
            <person name="Cerutti H."/>
            <person name="Chanfreau G."/>
            <person name="Chen C.L."/>
            <person name="Cognat V."/>
            <person name="Croft M.T."/>
            <person name="Dent R."/>
            <person name="Dutcher S."/>
            <person name="Fernandez E."/>
            <person name="Fukuzawa H."/>
            <person name="Gonzalez-Ballester D."/>
            <person name="Gonzalez-Halphen D."/>
            <person name="Hallmann A."/>
            <person name="Hanikenne M."/>
            <person name="Hippler M."/>
            <person name="Inwood W."/>
            <person name="Jabbari K."/>
            <person name="Kalanon M."/>
            <person name="Kuras R."/>
            <person name="Lefebvre P.A."/>
            <person name="Lemaire S.D."/>
            <person name="Lobanov A.V."/>
            <person name="Lohr M."/>
            <person name="Manuell A."/>
            <person name="Meier I."/>
            <person name="Mets L."/>
            <person name="Mittag M."/>
            <person name="Mittelmeier T."/>
            <person name="Moroney J.V."/>
            <person name="Moseley J."/>
            <person name="Napoli C."/>
            <person name="Nedelcu A.M."/>
            <person name="Niyogi K."/>
            <person name="Novoselov S.V."/>
            <person name="Paulsen I.T."/>
            <person name="Pazour G."/>
            <person name="Purton S."/>
            <person name="Ral J.P."/>
            <person name="Riano-Pachon D.M."/>
            <person name="Riekhof W."/>
            <person name="Rymarquis L."/>
            <person name="Schroda M."/>
            <person name="Stern D."/>
            <person name="Umen J."/>
            <person name="Willows R."/>
            <person name="Wilson N."/>
            <person name="Zimmer S.L."/>
            <person name="Allmer J."/>
            <person name="Balk J."/>
            <person name="Bisova K."/>
            <person name="Chen C.J."/>
            <person name="Elias M."/>
            <person name="Gendler K."/>
            <person name="Hauser C."/>
            <person name="Lamb M.R."/>
            <person name="Ledford H."/>
            <person name="Long J.C."/>
            <person name="Minagawa J."/>
            <person name="Page M.D."/>
            <person name="Pan J."/>
            <person name="Pootakham W."/>
            <person name="Roje S."/>
            <person name="Rose A."/>
            <person name="Stahlberg E."/>
            <person name="Terauchi A.M."/>
            <person name="Yang P."/>
            <person name="Ball S."/>
            <person name="Bowler C."/>
            <person name="Dieckmann C.L."/>
            <person name="Gladyshev V.N."/>
            <person name="Green P."/>
            <person name="Jorgensen R."/>
            <person name="Mayfield S."/>
            <person name="Mueller-Roeber B."/>
            <person name="Rajamani S."/>
            <person name="Sayre R.T."/>
            <person name="Brokstein P."/>
            <person name="Dubchak I."/>
            <person name="Goodstein D."/>
            <person name="Hornick L."/>
            <person name="Huang Y.W."/>
            <person name="Jhaveri J."/>
            <person name="Luo Y."/>
            <person name="Martinez D."/>
            <person name="Ngau W.C."/>
            <person name="Otillar B."/>
            <person name="Poliakov A."/>
            <person name="Porter A."/>
            <person name="Szajkowski L."/>
            <person name="Werner G."/>
            <person name="Zhou K."/>
            <person name="Grigoriev I.V."/>
            <person name="Rokhsar D.S."/>
            <person name="Grossman A.R."/>
        </authorList>
    </citation>
    <scope>NUCLEOTIDE SEQUENCE [LARGE SCALE GENOMIC DNA]</scope>
    <source>
        <strain evidence="3">CC-503</strain>
    </source>
</reference>
<feature type="region of interest" description="Disordered" evidence="1">
    <location>
        <begin position="153"/>
        <end position="252"/>
    </location>
</feature>
<dbReference type="AlphaFoldDB" id="A0A2K3DQG6"/>
<evidence type="ECO:0000313" key="3">
    <source>
        <dbReference type="Proteomes" id="UP000006906"/>
    </source>
</evidence>
<dbReference type="InParanoid" id="A0A2K3DQG6"/>
<feature type="compositionally biased region" description="Basic and acidic residues" evidence="1">
    <location>
        <begin position="725"/>
        <end position="740"/>
    </location>
</feature>
<dbReference type="KEGG" id="cre:CHLRE_06g293450v5"/>
<feature type="region of interest" description="Disordered" evidence="1">
    <location>
        <begin position="496"/>
        <end position="610"/>
    </location>
</feature>
<feature type="compositionally biased region" description="Polar residues" evidence="1">
    <location>
        <begin position="70"/>
        <end position="84"/>
    </location>
</feature>
<accession>A0A2K3DQG6</accession>
<feature type="compositionally biased region" description="Gly residues" evidence="1">
    <location>
        <begin position="169"/>
        <end position="181"/>
    </location>
</feature>
<dbReference type="GeneID" id="5727141"/>
<dbReference type="EMBL" id="CM008967">
    <property type="protein sequence ID" value="PNW82773.1"/>
    <property type="molecule type" value="Genomic_DNA"/>
</dbReference>
<feature type="compositionally biased region" description="Gly residues" evidence="1">
    <location>
        <begin position="499"/>
        <end position="509"/>
    </location>
</feature>
<feature type="compositionally biased region" description="Basic and acidic residues" evidence="1">
    <location>
        <begin position="704"/>
        <end position="716"/>
    </location>
</feature>
<dbReference type="Proteomes" id="UP000006906">
    <property type="component" value="Chromosome 6"/>
</dbReference>
<keyword evidence="3" id="KW-1185">Reference proteome</keyword>
<evidence type="ECO:0000256" key="1">
    <source>
        <dbReference type="SAM" id="MobiDB-lite"/>
    </source>
</evidence>
<proteinExistence type="predicted"/>
<feature type="compositionally biased region" description="Basic and acidic residues" evidence="1">
    <location>
        <begin position="154"/>
        <end position="168"/>
    </location>
</feature>
<feature type="region of interest" description="Disordered" evidence="1">
    <location>
        <begin position="696"/>
        <end position="770"/>
    </location>
</feature>
<feature type="compositionally biased region" description="Basic and acidic residues" evidence="1">
    <location>
        <begin position="57"/>
        <end position="67"/>
    </location>
</feature>
<gene>
    <name evidence="2" type="ORF">CHLRE_06g293450v5</name>
</gene>
<feature type="compositionally biased region" description="Gly residues" evidence="1">
    <location>
        <begin position="86"/>
        <end position="98"/>
    </location>
</feature>
<protein>
    <submittedName>
        <fullName evidence="2">Uncharacterized protein</fullName>
    </submittedName>
</protein>
<feature type="compositionally biased region" description="Polar residues" evidence="1">
    <location>
        <begin position="591"/>
        <end position="603"/>
    </location>
</feature>
<name>A0A2K3DQG6_CHLRE</name>
<dbReference type="RefSeq" id="XP_042924170.1">
    <property type="nucleotide sequence ID" value="XM_043063463.1"/>
</dbReference>
<feature type="compositionally biased region" description="Pro residues" evidence="1">
    <location>
        <begin position="741"/>
        <end position="750"/>
    </location>
</feature>
<feature type="region of interest" description="Disordered" evidence="1">
    <location>
        <begin position="640"/>
        <end position="664"/>
    </location>
</feature>